<dbReference type="Proteomes" id="UP000219612">
    <property type="component" value="Unassembled WGS sequence"/>
</dbReference>
<accession>A0A285KKX2</accession>
<feature type="region of interest" description="Disordered" evidence="2">
    <location>
        <begin position="1"/>
        <end position="21"/>
    </location>
</feature>
<dbReference type="AlphaFoldDB" id="A0A285KKX2"/>
<proteinExistence type="predicted"/>
<dbReference type="Pfam" id="PF01627">
    <property type="entry name" value="Hpt"/>
    <property type="match status" value="1"/>
</dbReference>
<organism evidence="4 5">
    <name type="scientific">Paractinoplanes atraurantiacus</name>
    <dbReference type="NCBI Taxonomy" id="1036182"/>
    <lineage>
        <taxon>Bacteria</taxon>
        <taxon>Bacillati</taxon>
        <taxon>Actinomycetota</taxon>
        <taxon>Actinomycetes</taxon>
        <taxon>Micromonosporales</taxon>
        <taxon>Micromonosporaceae</taxon>
        <taxon>Paractinoplanes</taxon>
    </lineage>
</organism>
<reference evidence="4 5" key="1">
    <citation type="submission" date="2017-09" db="EMBL/GenBank/DDBJ databases">
        <authorList>
            <person name="Ehlers B."/>
            <person name="Leendertz F.H."/>
        </authorList>
    </citation>
    <scope>NUCLEOTIDE SEQUENCE [LARGE SCALE GENOMIC DNA]</scope>
    <source>
        <strain evidence="4 5">CGMCC 4.6857</strain>
    </source>
</reference>
<dbReference type="SUPFAM" id="SSF47226">
    <property type="entry name" value="Histidine-containing phosphotransfer domain, HPT domain"/>
    <property type="match status" value="1"/>
</dbReference>
<evidence type="ECO:0000313" key="4">
    <source>
        <dbReference type="EMBL" id="SNY71921.1"/>
    </source>
</evidence>
<evidence type="ECO:0000256" key="2">
    <source>
        <dbReference type="SAM" id="MobiDB-lite"/>
    </source>
</evidence>
<feature type="domain" description="HPt" evidence="3">
    <location>
        <begin position="25"/>
        <end position="125"/>
    </location>
</feature>
<name>A0A285KKX2_9ACTN</name>
<evidence type="ECO:0000259" key="3">
    <source>
        <dbReference type="PROSITE" id="PS50894"/>
    </source>
</evidence>
<keyword evidence="5" id="KW-1185">Reference proteome</keyword>
<gene>
    <name evidence="4" type="ORF">SAMN05421748_14127</name>
</gene>
<dbReference type="EMBL" id="OBDY01000041">
    <property type="protein sequence ID" value="SNY71921.1"/>
    <property type="molecule type" value="Genomic_DNA"/>
</dbReference>
<dbReference type="OrthoDB" id="9131849at2"/>
<dbReference type="InterPro" id="IPR008207">
    <property type="entry name" value="Sig_transdc_His_kin_Hpt_dom"/>
</dbReference>
<dbReference type="PROSITE" id="PS50894">
    <property type="entry name" value="HPT"/>
    <property type="match status" value="1"/>
</dbReference>
<dbReference type="Gene3D" id="1.20.120.160">
    <property type="entry name" value="HPT domain"/>
    <property type="match status" value="1"/>
</dbReference>
<evidence type="ECO:0000313" key="5">
    <source>
        <dbReference type="Proteomes" id="UP000219612"/>
    </source>
</evidence>
<evidence type="ECO:0000256" key="1">
    <source>
        <dbReference type="PROSITE-ProRule" id="PRU00110"/>
    </source>
</evidence>
<dbReference type="GO" id="GO:0000160">
    <property type="term" value="P:phosphorelay signal transduction system"/>
    <property type="evidence" value="ECO:0007669"/>
    <property type="project" value="InterPro"/>
</dbReference>
<sequence length="125" mass="13458">MERSREDEVRDRMRDIAGGEPGEAERALMSRLIRSFLAKTPGAVDRLGELLRGGEVSELRDHAHTMKGSAANIGAGTLAAILAEVESSAREGYVCDPDVTLGRVAAEQALAFEVLERYAAELESS</sequence>
<keyword evidence="1" id="KW-0597">Phosphoprotein</keyword>
<feature type="modified residue" description="Phosphohistidine" evidence="1">
    <location>
        <position position="64"/>
    </location>
</feature>
<dbReference type="RefSeq" id="WP_097328680.1">
    <property type="nucleotide sequence ID" value="NZ_OBDY01000041.1"/>
</dbReference>
<dbReference type="InterPro" id="IPR036641">
    <property type="entry name" value="HPT_dom_sf"/>
</dbReference>
<protein>
    <submittedName>
        <fullName evidence="4">Hpt domain-containing protein</fullName>
    </submittedName>
</protein>